<keyword evidence="6 11" id="KW-0812">Transmembrane</keyword>
<dbReference type="PROSITE" id="PS50109">
    <property type="entry name" value="HIS_KIN"/>
    <property type="match status" value="1"/>
</dbReference>
<dbReference type="InterPro" id="IPR005467">
    <property type="entry name" value="His_kinase_dom"/>
</dbReference>
<comment type="subcellular location">
    <subcellularLocation>
        <location evidence="2">Cell membrane</location>
        <topology evidence="2">Multi-pass membrane protein</topology>
    </subcellularLocation>
</comment>
<evidence type="ECO:0000313" key="13">
    <source>
        <dbReference type="EMBL" id="MBC8579189.1"/>
    </source>
</evidence>
<name>A0A926IDS8_9FIRM</name>
<dbReference type="PANTHER" id="PTHR45453">
    <property type="entry name" value="PHOSPHATE REGULON SENSOR PROTEIN PHOR"/>
    <property type="match status" value="1"/>
</dbReference>
<dbReference type="Pfam" id="PF02518">
    <property type="entry name" value="HATPase_c"/>
    <property type="match status" value="1"/>
</dbReference>
<evidence type="ECO:0000256" key="10">
    <source>
        <dbReference type="ARBA" id="ARBA00023136"/>
    </source>
</evidence>
<proteinExistence type="predicted"/>
<dbReference type="GO" id="GO:0004721">
    <property type="term" value="F:phosphoprotein phosphatase activity"/>
    <property type="evidence" value="ECO:0007669"/>
    <property type="project" value="TreeGrafter"/>
</dbReference>
<organism evidence="13 14">
    <name type="scientific">Zhenhengia yiwuensis</name>
    <dbReference type="NCBI Taxonomy" id="2763666"/>
    <lineage>
        <taxon>Bacteria</taxon>
        <taxon>Bacillati</taxon>
        <taxon>Bacillota</taxon>
        <taxon>Clostridia</taxon>
        <taxon>Lachnospirales</taxon>
        <taxon>Lachnospiraceae</taxon>
        <taxon>Zhenhengia</taxon>
    </lineage>
</organism>
<evidence type="ECO:0000256" key="11">
    <source>
        <dbReference type="SAM" id="Phobius"/>
    </source>
</evidence>
<evidence type="ECO:0000256" key="4">
    <source>
        <dbReference type="ARBA" id="ARBA00022475"/>
    </source>
</evidence>
<dbReference type="InterPro" id="IPR050351">
    <property type="entry name" value="BphY/WalK/GraS-like"/>
</dbReference>
<dbReference type="AlphaFoldDB" id="A0A926IDS8"/>
<evidence type="ECO:0000256" key="5">
    <source>
        <dbReference type="ARBA" id="ARBA00022679"/>
    </source>
</evidence>
<dbReference type="SMART" id="SM00387">
    <property type="entry name" value="HATPase_c"/>
    <property type="match status" value="1"/>
</dbReference>
<dbReference type="Proteomes" id="UP000655830">
    <property type="component" value="Unassembled WGS sequence"/>
</dbReference>
<evidence type="ECO:0000259" key="12">
    <source>
        <dbReference type="PROSITE" id="PS50109"/>
    </source>
</evidence>
<sequence>MSFLRFLKDKWLVLLTYSILILFTIIFLRAIHTAVYPIVFLITLYTIALIVLLLLEYIKKHAYYKTVQDQLQNLDQKYLLCDIISQAHFQEGELFYEILRATTKSMNDHLDAYQMERIAYQEYIEMWVHEIKTPIASAKLLAENHKDPITCSMAEEIDKIEIFVEQVLFYSKSNTTEKDYIIKSLSLQNIVNKVIKKYASAFISLPIQLSLAHLDYTVYSDAKWLEFILSQILGNSIKYLNKEEKQIKIFATEDSGRLCLHIEDNGIGIVASDLSRVFDKGFTGENGRIYGKSTGIGLYLCKKLCLKLGLELNLSSVHTEGTRITLIFPKSKMFLLES</sequence>
<evidence type="ECO:0000256" key="2">
    <source>
        <dbReference type="ARBA" id="ARBA00004651"/>
    </source>
</evidence>
<accession>A0A926IDS8</accession>
<dbReference type="InterPro" id="IPR036890">
    <property type="entry name" value="HATPase_C_sf"/>
</dbReference>
<keyword evidence="9" id="KW-0902">Two-component regulatory system</keyword>
<feature type="transmembrane region" description="Helical" evidence="11">
    <location>
        <begin position="34"/>
        <end position="55"/>
    </location>
</feature>
<evidence type="ECO:0000313" key="14">
    <source>
        <dbReference type="Proteomes" id="UP000655830"/>
    </source>
</evidence>
<dbReference type="EC" id="2.7.13.3" evidence="3"/>
<dbReference type="PANTHER" id="PTHR45453:SF2">
    <property type="entry name" value="HISTIDINE KINASE"/>
    <property type="match status" value="1"/>
</dbReference>
<evidence type="ECO:0000256" key="1">
    <source>
        <dbReference type="ARBA" id="ARBA00000085"/>
    </source>
</evidence>
<evidence type="ECO:0000256" key="8">
    <source>
        <dbReference type="ARBA" id="ARBA00022989"/>
    </source>
</evidence>
<evidence type="ECO:0000256" key="7">
    <source>
        <dbReference type="ARBA" id="ARBA00022777"/>
    </source>
</evidence>
<dbReference type="GO" id="GO:0000155">
    <property type="term" value="F:phosphorelay sensor kinase activity"/>
    <property type="evidence" value="ECO:0007669"/>
    <property type="project" value="TreeGrafter"/>
</dbReference>
<dbReference type="InterPro" id="IPR004358">
    <property type="entry name" value="Sig_transdc_His_kin-like_C"/>
</dbReference>
<keyword evidence="5" id="KW-0808">Transferase</keyword>
<dbReference type="GO" id="GO:0005886">
    <property type="term" value="C:plasma membrane"/>
    <property type="evidence" value="ECO:0007669"/>
    <property type="project" value="UniProtKB-SubCell"/>
</dbReference>
<keyword evidence="14" id="KW-1185">Reference proteome</keyword>
<dbReference type="GO" id="GO:0016036">
    <property type="term" value="P:cellular response to phosphate starvation"/>
    <property type="evidence" value="ECO:0007669"/>
    <property type="project" value="TreeGrafter"/>
</dbReference>
<evidence type="ECO:0000256" key="6">
    <source>
        <dbReference type="ARBA" id="ARBA00022692"/>
    </source>
</evidence>
<dbReference type="SUPFAM" id="SSF55874">
    <property type="entry name" value="ATPase domain of HSP90 chaperone/DNA topoisomerase II/histidine kinase"/>
    <property type="match status" value="1"/>
</dbReference>
<evidence type="ECO:0000256" key="9">
    <source>
        <dbReference type="ARBA" id="ARBA00023012"/>
    </source>
</evidence>
<dbReference type="RefSeq" id="WP_249332334.1">
    <property type="nucleotide sequence ID" value="NZ_JACRSY010000008.1"/>
</dbReference>
<comment type="caution">
    <text evidence="13">The sequence shown here is derived from an EMBL/GenBank/DDBJ whole genome shotgun (WGS) entry which is preliminary data.</text>
</comment>
<reference evidence="13" key="1">
    <citation type="submission" date="2020-08" db="EMBL/GenBank/DDBJ databases">
        <title>Genome public.</title>
        <authorList>
            <person name="Liu C."/>
            <person name="Sun Q."/>
        </authorList>
    </citation>
    <scope>NUCLEOTIDE SEQUENCE</scope>
    <source>
        <strain evidence="13">NSJ-12</strain>
    </source>
</reference>
<protein>
    <recommendedName>
        <fullName evidence="3">histidine kinase</fullName>
        <ecNumber evidence="3">2.7.13.3</ecNumber>
    </recommendedName>
</protein>
<dbReference type="InterPro" id="IPR003594">
    <property type="entry name" value="HATPase_dom"/>
</dbReference>
<dbReference type="PRINTS" id="PR00344">
    <property type="entry name" value="BCTRLSENSOR"/>
</dbReference>
<comment type="catalytic activity">
    <reaction evidence="1">
        <text>ATP + protein L-histidine = ADP + protein N-phospho-L-histidine.</text>
        <dbReference type="EC" id="2.7.13.3"/>
    </reaction>
</comment>
<keyword evidence="10 11" id="KW-0472">Membrane</keyword>
<dbReference type="EMBL" id="JACRSY010000008">
    <property type="protein sequence ID" value="MBC8579189.1"/>
    <property type="molecule type" value="Genomic_DNA"/>
</dbReference>
<feature type="domain" description="Histidine kinase" evidence="12">
    <location>
        <begin position="126"/>
        <end position="332"/>
    </location>
</feature>
<keyword evidence="7 13" id="KW-0418">Kinase</keyword>
<keyword evidence="4" id="KW-1003">Cell membrane</keyword>
<dbReference type="Gene3D" id="3.30.565.10">
    <property type="entry name" value="Histidine kinase-like ATPase, C-terminal domain"/>
    <property type="match status" value="1"/>
</dbReference>
<gene>
    <name evidence="13" type="ORF">H8718_06565</name>
</gene>
<keyword evidence="8 11" id="KW-1133">Transmembrane helix</keyword>
<feature type="transmembrane region" description="Helical" evidence="11">
    <location>
        <begin position="12"/>
        <end position="28"/>
    </location>
</feature>
<evidence type="ECO:0000256" key="3">
    <source>
        <dbReference type="ARBA" id="ARBA00012438"/>
    </source>
</evidence>